<dbReference type="AlphaFoldDB" id="A0A157NI16"/>
<evidence type="ECO:0000256" key="5">
    <source>
        <dbReference type="ARBA" id="ARBA00022967"/>
    </source>
</evidence>
<dbReference type="PROSITE" id="PS00211">
    <property type="entry name" value="ABC_TRANSPORTER_1"/>
    <property type="match status" value="1"/>
</dbReference>
<name>A0A157NI16_9BORD</name>
<evidence type="ECO:0000313" key="9">
    <source>
        <dbReference type="Proteomes" id="UP000077037"/>
    </source>
</evidence>
<dbReference type="GO" id="GO:0016887">
    <property type="term" value="F:ATP hydrolysis activity"/>
    <property type="evidence" value="ECO:0007669"/>
    <property type="project" value="InterPro"/>
</dbReference>
<dbReference type="InterPro" id="IPR027417">
    <property type="entry name" value="P-loop_NTPase"/>
</dbReference>
<dbReference type="PROSITE" id="PS50893">
    <property type="entry name" value="ABC_TRANSPORTER_2"/>
    <property type="match status" value="1"/>
</dbReference>
<dbReference type="InterPro" id="IPR003593">
    <property type="entry name" value="AAA+_ATPase"/>
</dbReference>
<evidence type="ECO:0000256" key="6">
    <source>
        <dbReference type="ARBA" id="ARBA00037066"/>
    </source>
</evidence>
<reference evidence="8 9" key="1">
    <citation type="submission" date="2016-03" db="EMBL/GenBank/DDBJ databases">
        <authorList>
            <consortium name="Pathogen Informatics"/>
        </authorList>
    </citation>
    <scope>NUCLEOTIDE SEQUENCE [LARGE SCALE GENOMIC DNA]</scope>
    <source>
        <strain evidence="8 9">NCTC13364</strain>
    </source>
</reference>
<keyword evidence="1" id="KW-0813">Transport</keyword>
<keyword evidence="2" id="KW-0472">Membrane</keyword>
<dbReference type="EC" id="3.6.3.-" evidence="8"/>
<dbReference type="Pfam" id="PF00005">
    <property type="entry name" value="ABC_tran"/>
    <property type="match status" value="1"/>
</dbReference>
<comment type="function">
    <text evidence="6">Part of the ABC transporter complex HmuTUV involved in hemin import. Responsible for energy coupling to the transport system.</text>
</comment>
<dbReference type="NCBIfam" id="NF010068">
    <property type="entry name" value="PRK13548.1"/>
    <property type="match status" value="1"/>
</dbReference>
<proteinExistence type="predicted"/>
<dbReference type="RefSeq" id="WP_066410546.1">
    <property type="nucleotide sequence ID" value="NZ_FKBS01000014.1"/>
</dbReference>
<evidence type="ECO:0000313" key="8">
    <source>
        <dbReference type="EMBL" id="SAI20664.1"/>
    </source>
</evidence>
<organism evidence="8 9">
    <name type="scientific">Bordetella ansorpii</name>
    <dbReference type="NCBI Taxonomy" id="288768"/>
    <lineage>
        <taxon>Bacteria</taxon>
        <taxon>Pseudomonadati</taxon>
        <taxon>Pseudomonadota</taxon>
        <taxon>Betaproteobacteria</taxon>
        <taxon>Burkholderiales</taxon>
        <taxon>Alcaligenaceae</taxon>
        <taxon>Bordetella</taxon>
    </lineage>
</organism>
<dbReference type="InterPro" id="IPR017871">
    <property type="entry name" value="ABC_transporter-like_CS"/>
</dbReference>
<keyword evidence="4 8" id="KW-0067">ATP-binding</keyword>
<dbReference type="CDD" id="cd03214">
    <property type="entry name" value="ABC_Iron-Siderophores_B12_Hemin"/>
    <property type="match status" value="1"/>
</dbReference>
<keyword evidence="8" id="KW-0378">Hydrolase</keyword>
<dbReference type="PANTHER" id="PTHR42794">
    <property type="entry name" value="HEMIN IMPORT ATP-BINDING PROTEIN HMUV"/>
    <property type="match status" value="1"/>
</dbReference>
<keyword evidence="3" id="KW-0547">Nucleotide-binding</keyword>
<evidence type="ECO:0000256" key="2">
    <source>
        <dbReference type="ARBA" id="ARBA00022475"/>
    </source>
</evidence>
<dbReference type="SMART" id="SM00382">
    <property type="entry name" value="AAA"/>
    <property type="match status" value="1"/>
</dbReference>
<dbReference type="GO" id="GO:0005524">
    <property type="term" value="F:ATP binding"/>
    <property type="evidence" value="ECO:0007669"/>
    <property type="project" value="UniProtKB-KW"/>
</dbReference>
<dbReference type="InterPro" id="IPR003439">
    <property type="entry name" value="ABC_transporter-like_ATP-bd"/>
</dbReference>
<evidence type="ECO:0000259" key="7">
    <source>
        <dbReference type="PROSITE" id="PS50893"/>
    </source>
</evidence>
<dbReference type="OrthoDB" id="5296765at2"/>
<dbReference type="SUPFAM" id="SSF52540">
    <property type="entry name" value="P-loop containing nucleoside triphosphate hydrolases"/>
    <property type="match status" value="1"/>
</dbReference>
<gene>
    <name evidence="8" type="primary">hmuV_1</name>
    <name evidence="8" type="ORF">SAMEA1982600_01661</name>
</gene>
<feature type="domain" description="ABC transporter" evidence="7">
    <location>
        <begin position="3"/>
        <end position="244"/>
    </location>
</feature>
<evidence type="ECO:0000256" key="4">
    <source>
        <dbReference type="ARBA" id="ARBA00022840"/>
    </source>
</evidence>
<evidence type="ECO:0000256" key="3">
    <source>
        <dbReference type="ARBA" id="ARBA00022741"/>
    </source>
</evidence>
<dbReference type="Proteomes" id="UP000077037">
    <property type="component" value="Unassembled WGS sequence"/>
</dbReference>
<dbReference type="PANTHER" id="PTHR42794:SF1">
    <property type="entry name" value="HEMIN IMPORT ATP-BINDING PROTEIN HMUV"/>
    <property type="match status" value="1"/>
</dbReference>
<evidence type="ECO:0000256" key="1">
    <source>
        <dbReference type="ARBA" id="ARBA00022448"/>
    </source>
</evidence>
<accession>A0A157NI16</accession>
<protein>
    <submittedName>
        <fullName evidence="8">Hemin importer ATP-binding subunit</fullName>
        <ecNumber evidence="8">3.6.3.-</ecNumber>
    </submittedName>
</protein>
<sequence>MTLQADNIAVTRGAAAVLTGVSLSIRPGSVLGLLGANGAGKSTLLATLAGELRPNSGRVLLDGADVLAVPARKQARRRAVLPQKPSLTFDLGVRDVVSMGAYPFPELSPDVVDGLIGAALAQAGVAHLAARRYPELSGGEQQRVQFARVLAQCRAAAQEGVPPYLLLDEPISSLDPKHQIELLRTAWRLAHEEGLGVLVIVHDINLAARWCDRLVMLADGKAAAEGEPAQVLTSELLRRVYDIDADVLPHPKLAGKLLVLPRDD</sequence>
<dbReference type="Gene3D" id="3.40.50.300">
    <property type="entry name" value="P-loop containing nucleotide triphosphate hydrolases"/>
    <property type="match status" value="1"/>
</dbReference>
<keyword evidence="5" id="KW-1278">Translocase</keyword>
<dbReference type="EMBL" id="FKBS01000014">
    <property type="protein sequence ID" value="SAI20664.1"/>
    <property type="molecule type" value="Genomic_DNA"/>
</dbReference>
<keyword evidence="2" id="KW-1003">Cell membrane</keyword>